<feature type="non-terminal residue" evidence="6">
    <location>
        <position position="212"/>
    </location>
</feature>
<sequence length="212" mass="24442">MESSVMWIDYGSIAVDQAPHSWNITREMWLAMPYNDTLIEDHFLPLMLVIVQHTVSAECNDFAQCAAELRTMQGSFIAHKHYNIPYNFMIGNEGRVYEARGWNKEGAHTLGYNRCSMGIGFIGDYREEKPHHSRVTELQLNRTKMLLDDGVRRGFLRPDFRIIGAKDVQLTASPGSNLYNAIRQMENFDHQGRFRNLTCAEIQDKYGNVTFD</sequence>
<comment type="similarity">
    <text evidence="1">Belongs to the N-acetylmuramoyl-L-alanine amidase 2 family.</text>
</comment>
<organism evidence="6 7">
    <name type="scientific">Brenthis ino</name>
    <name type="common">lesser marbled fritillary</name>
    <dbReference type="NCBI Taxonomy" id="405034"/>
    <lineage>
        <taxon>Eukaryota</taxon>
        <taxon>Metazoa</taxon>
        <taxon>Ecdysozoa</taxon>
        <taxon>Arthropoda</taxon>
        <taxon>Hexapoda</taxon>
        <taxon>Insecta</taxon>
        <taxon>Pterygota</taxon>
        <taxon>Neoptera</taxon>
        <taxon>Endopterygota</taxon>
        <taxon>Lepidoptera</taxon>
        <taxon>Glossata</taxon>
        <taxon>Ditrysia</taxon>
        <taxon>Papilionoidea</taxon>
        <taxon>Nymphalidae</taxon>
        <taxon>Heliconiinae</taxon>
        <taxon>Argynnini</taxon>
        <taxon>Brenthis</taxon>
    </lineage>
</organism>
<dbReference type="InterPro" id="IPR002502">
    <property type="entry name" value="Amidase_domain"/>
</dbReference>
<dbReference type="Gene3D" id="3.40.80.10">
    <property type="entry name" value="Peptidoglycan recognition protein-like"/>
    <property type="match status" value="1"/>
</dbReference>
<keyword evidence="2" id="KW-0399">Innate immunity</keyword>
<name>A0A8J9ULV3_9NEOP</name>
<dbReference type="EMBL" id="OV170231">
    <property type="protein sequence ID" value="CAH0716012.1"/>
    <property type="molecule type" value="Genomic_DNA"/>
</dbReference>
<dbReference type="InterPro" id="IPR036505">
    <property type="entry name" value="Amidase/PGRP_sf"/>
</dbReference>
<dbReference type="SMART" id="SM00701">
    <property type="entry name" value="PGRP"/>
    <property type="match status" value="1"/>
</dbReference>
<accession>A0A8J9ULV3</accession>
<evidence type="ECO:0000313" key="6">
    <source>
        <dbReference type="EMBL" id="CAH0716012.1"/>
    </source>
</evidence>
<dbReference type="OrthoDB" id="10001926at2759"/>
<evidence type="ECO:0000313" key="7">
    <source>
        <dbReference type="Proteomes" id="UP000838878"/>
    </source>
</evidence>
<dbReference type="InterPro" id="IPR006619">
    <property type="entry name" value="PGRP_domain_met/bac"/>
</dbReference>
<reference evidence="6" key="1">
    <citation type="submission" date="2021-12" db="EMBL/GenBank/DDBJ databases">
        <authorList>
            <person name="Martin H S."/>
        </authorList>
    </citation>
    <scope>NUCLEOTIDE SEQUENCE</scope>
</reference>
<dbReference type="Pfam" id="PF01510">
    <property type="entry name" value="Amidase_2"/>
    <property type="match status" value="1"/>
</dbReference>
<dbReference type="GO" id="GO:0008270">
    <property type="term" value="F:zinc ion binding"/>
    <property type="evidence" value="ECO:0007669"/>
    <property type="project" value="InterPro"/>
</dbReference>
<protein>
    <submittedName>
        <fullName evidence="6">Uncharacterized protein</fullName>
    </submittedName>
</protein>
<dbReference type="Proteomes" id="UP000838878">
    <property type="component" value="Chromosome 11"/>
</dbReference>
<keyword evidence="3" id="KW-0391">Immunity</keyword>
<dbReference type="PANTHER" id="PTHR11022:SF41">
    <property type="entry name" value="PEPTIDOGLYCAN-RECOGNITION PROTEIN LC-RELATED"/>
    <property type="match status" value="1"/>
</dbReference>
<dbReference type="GO" id="GO:0009253">
    <property type="term" value="P:peptidoglycan catabolic process"/>
    <property type="evidence" value="ECO:0007669"/>
    <property type="project" value="InterPro"/>
</dbReference>
<keyword evidence="7" id="KW-1185">Reference proteome</keyword>
<dbReference type="InterPro" id="IPR015510">
    <property type="entry name" value="PGRP"/>
</dbReference>
<evidence type="ECO:0000256" key="2">
    <source>
        <dbReference type="ARBA" id="ARBA00022588"/>
    </source>
</evidence>
<dbReference type="CDD" id="cd06583">
    <property type="entry name" value="PGRP"/>
    <property type="match status" value="1"/>
</dbReference>
<dbReference type="GO" id="GO:0045087">
    <property type="term" value="P:innate immune response"/>
    <property type="evidence" value="ECO:0007669"/>
    <property type="project" value="UniProtKB-KW"/>
</dbReference>
<dbReference type="PANTHER" id="PTHR11022">
    <property type="entry name" value="PEPTIDOGLYCAN RECOGNITION PROTEIN"/>
    <property type="match status" value="1"/>
</dbReference>
<evidence type="ECO:0000259" key="5">
    <source>
        <dbReference type="SMART" id="SM00701"/>
    </source>
</evidence>
<evidence type="ECO:0000256" key="1">
    <source>
        <dbReference type="ARBA" id="ARBA00007553"/>
    </source>
</evidence>
<feature type="domain" description="N-acetylmuramoyl-L-alanine amidase" evidence="4">
    <location>
        <begin position="32"/>
        <end position="175"/>
    </location>
</feature>
<feature type="domain" description="Peptidoglycan recognition protein family" evidence="5">
    <location>
        <begin position="24"/>
        <end position="169"/>
    </location>
</feature>
<proteinExistence type="inferred from homology"/>
<evidence type="ECO:0000259" key="4">
    <source>
        <dbReference type="SMART" id="SM00644"/>
    </source>
</evidence>
<gene>
    <name evidence="6" type="ORF">BINO364_LOCUS2858</name>
</gene>
<dbReference type="SUPFAM" id="SSF55846">
    <property type="entry name" value="N-acetylmuramoyl-L-alanine amidase-like"/>
    <property type="match status" value="1"/>
</dbReference>
<dbReference type="SMART" id="SM00644">
    <property type="entry name" value="Ami_2"/>
    <property type="match status" value="1"/>
</dbReference>
<dbReference type="AlphaFoldDB" id="A0A8J9ULV3"/>
<evidence type="ECO:0000256" key="3">
    <source>
        <dbReference type="ARBA" id="ARBA00022859"/>
    </source>
</evidence>
<dbReference type="GO" id="GO:0008745">
    <property type="term" value="F:N-acetylmuramoyl-L-alanine amidase activity"/>
    <property type="evidence" value="ECO:0007669"/>
    <property type="project" value="InterPro"/>
</dbReference>